<dbReference type="GO" id="GO:0046872">
    <property type="term" value="F:metal ion binding"/>
    <property type="evidence" value="ECO:0007669"/>
    <property type="project" value="UniProtKB-KW"/>
</dbReference>
<evidence type="ECO:0000256" key="7">
    <source>
        <dbReference type="ARBA" id="ARBA00022723"/>
    </source>
</evidence>
<name>A0A482WCG7_ASBVE</name>
<dbReference type="GO" id="GO:0090486">
    <property type="term" value="F:small RNA 2'-O-methyltransferase activity"/>
    <property type="evidence" value="ECO:0007669"/>
    <property type="project" value="UniProtKB-EC"/>
</dbReference>
<dbReference type="InterPro" id="IPR029063">
    <property type="entry name" value="SAM-dependent_MTases_sf"/>
</dbReference>
<evidence type="ECO:0000256" key="11">
    <source>
        <dbReference type="ARBA" id="ARBA00035025"/>
    </source>
</evidence>
<dbReference type="GO" id="GO:0005737">
    <property type="term" value="C:cytoplasm"/>
    <property type="evidence" value="ECO:0007669"/>
    <property type="project" value="TreeGrafter"/>
</dbReference>
<dbReference type="PANTHER" id="PTHR21404">
    <property type="entry name" value="HEN1"/>
    <property type="match status" value="1"/>
</dbReference>
<keyword evidence="5" id="KW-0808">Transferase</keyword>
<dbReference type="InterPro" id="IPR026610">
    <property type="entry name" value="Hen1"/>
</dbReference>
<comment type="caution">
    <text evidence="14">The sequence shown here is derived from an EMBL/GenBank/DDBJ whole genome shotgun (WGS) entry which is preliminary data.</text>
</comment>
<evidence type="ECO:0000256" key="6">
    <source>
        <dbReference type="ARBA" id="ARBA00022691"/>
    </source>
</evidence>
<dbReference type="GO" id="GO:0001510">
    <property type="term" value="P:RNA methylation"/>
    <property type="evidence" value="ECO:0007669"/>
    <property type="project" value="InterPro"/>
</dbReference>
<keyword evidence="6" id="KW-0949">S-adenosyl-L-methionine</keyword>
<comment type="catalytic activity">
    <reaction evidence="12">
        <text>small RNA 3'-end nucleotide + S-adenosyl-L-methionine = small RNA 3'-end 2'-O-methylnucleotide + S-adenosyl-L-homocysteine + H(+)</text>
        <dbReference type="Rhea" id="RHEA:37887"/>
        <dbReference type="Rhea" id="RHEA-COMP:10415"/>
        <dbReference type="Rhea" id="RHEA-COMP:10416"/>
        <dbReference type="ChEBI" id="CHEBI:15378"/>
        <dbReference type="ChEBI" id="CHEBI:57856"/>
        <dbReference type="ChEBI" id="CHEBI:59789"/>
        <dbReference type="ChEBI" id="CHEBI:74896"/>
        <dbReference type="ChEBI" id="CHEBI:74898"/>
        <dbReference type="EC" id="2.1.1.386"/>
    </reaction>
</comment>
<evidence type="ECO:0000313" key="14">
    <source>
        <dbReference type="EMBL" id="RZC42774.1"/>
    </source>
</evidence>
<dbReference type="GO" id="GO:0034587">
    <property type="term" value="P:piRNA processing"/>
    <property type="evidence" value="ECO:0007669"/>
    <property type="project" value="TreeGrafter"/>
</dbReference>
<dbReference type="GO" id="GO:0003723">
    <property type="term" value="F:RNA binding"/>
    <property type="evidence" value="ECO:0007669"/>
    <property type="project" value="UniProtKB-KW"/>
</dbReference>
<evidence type="ECO:0000256" key="2">
    <source>
        <dbReference type="ARBA" id="ARBA00009026"/>
    </source>
</evidence>
<protein>
    <recommendedName>
        <fullName evidence="3">Small RNA 2'-O-methyltransferase</fullName>
        <ecNumber evidence="11">2.1.1.386</ecNumber>
    </recommendedName>
</protein>
<keyword evidence="9" id="KW-0694">RNA-binding</keyword>
<keyword evidence="7" id="KW-0479">Metal-binding</keyword>
<comment type="similarity">
    <text evidence="2">Belongs to the methyltransferase superfamily. HEN1 family.</text>
</comment>
<organism evidence="14 15">
    <name type="scientific">Asbolus verrucosus</name>
    <name type="common">Desert ironclad beetle</name>
    <dbReference type="NCBI Taxonomy" id="1661398"/>
    <lineage>
        <taxon>Eukaryota</taxon>
        <taxon>Metazoa</taxon>
        <taxon>Ecdysozoa</taxon>
        <taxon>Arthropoda</taxon>
        <taxon>Hexapoda</taxon>
        <taxon>Insecta</taxon>
        <taxon>Pterygota</taxon>
        <taxon>Neoptera</taxon>
        <taxon>Endopterygota</taxon>
        <taxon>Coleoptera</taxon>
        <taxon>Polyphaga</taxon>
        <taxon>Cucujiformia</taxon>
        <taxon>Tenebrionidae</taxon>
        <taxon>Pimeliinae</taxon>
        <taxon>Asbolus</taxon>
    </lineage>
</organism>
<evidence type="ECO:0000256" key="10">
    <source>
        <dbReference type="ARBA" id="ARBA00023158"/>
    </source>
</evidence>
<feature type="region of interest" description="Disordered" evidence="13">
    <location>
        <begin position="492"/>
        <end position="512"/>
    </location>
</feature>
<keyword evidence="15" id="KW-1185">Reference proteome</keyword>
<dbReference type="AlphaFoldDB" id="A0A482WCG7"/>
<proteinExistence type="inferred from homology"/>
<evidence type="ECO:0000256" key="13">
    <source>
        <dbReference type="SAM" id="MobiDB-lite"/>
    </source>
</evidence>
<keyword evidence="10" id="KW-0943">RNA-mediated gene silencing</keyword>
<evidence type="ECO:0000256" key="4">
    <source>
        <dbReference type="ARBA" id="ARBA00022603"/>
    </source>
</evidence>
<evidence type="ECO:0000313" key="15">
    <source>
        <dbReference type="Proteomes" id="UP000292052"/>
    </source>
</evidence>
<feature type="non-terminal residue" evidence="14">
    <location>
        <position position="847"/>
    </location>
</feature>
<dbReference type="Proteomes" id="UP000292052">
    <property type="component" value="Unassembled WGS sequence"/>
</dbReference>
<evidence type="ECO:0000256" key="8">
    <source>
        <dbReference type="ARBA" id="ARBA00022842"/>
    </source>
</evidence>
<keyword evidence="8" id="KW-0460">Magnesium</keyword>
<reference evidence="14 15" key="1">
    <citation type="submission" date="2017-03" db="EMBL/GenBank/DDBJ databases">
        <title>Genome of the blue death feigning beetle - Asbolus verrucosus.</title>
        <authorList>
            <person name="Rider S.D."/>
        </authorList>
    </citation>
    <scope>NUCLEOTIDE SEQUENCE [LARGE SCALE GENOMIC DNA]</scope>
    <source>
        <strain evidence="14">Butters</strain>
        <tissue evidence="14">Head and leg muscle</tissue>
    </source>
</reference>
<evidence type="ECO:0000256" key="5">
    <source>
        <dbReference type="ARBA" id="ARBA00022679"/>
    </source>
</evidence>
<dbReference type="EMBL" id="QDEB01005086">
    <property type="protein sequence ID" value="RZC42774.1"/>
    <property type="molecule type" value="Genomic_DNA"/>
</dbReference>
<evidence type="ECO:0000256" key="3">
    <source>
        <dbReference type="ARBA" id="ARBA00021330"/>
    </source>
</evidence>
<dbReference type="Gene3D" id="3.40.50.150">
    <property type="entry name" value="Vaccinia Virus protein VP39"/>
    <property type="match status" value="1"/>
</dbReference>
<evidence type="ECO:0000256" key="12">
    <source>
        <dbReference type="ARBA" id="ARBA00048418"/>
    </source>
</evidence>
<comment type="cofactor">
    <cofactor evidence="1">
        <name>Mg(2+)</name>
        <dbReference type="ChEBI" id="CHEBI:18420"/>
    </cofactor>
</comment>
<dbReference type="OrthoDB" id="2154311at2759"/>
<evidence type="ECO:0000256" key="9">
    <source>
        <dbReference type="ARBA" id="ARBA00022884"/>
    </source>
</evidence>
<feature type="region of interest" description="Disordered" evidence="13">
    <location>
        <begin position="419"/>
        <end position="450"/>
    </location>
</feature>
<feature type="region of interest" description="Disordered" evidence="13">
    <location>
        <begin position="586"/>
        <end position="611"/>
    </location>
</feature>
<evidence type="ECO:0000256" key="1">
    <source>
        <dbReference type="ARBA" id="ARBA00001946"/>
    </source>
</evidence>
<sequence length="847" mass="96216">MIIIFHYFTNFLYNLFKKHINERNSCWSNFTITKLSSDHHPLAQRDAENDIKFDPPVYKQRYERATEILMDEKWRDDISKLVDFGCSDFGLFVFLKNIVLMREISFVDIDEFLLRDCIYRVYPLNADHLVRRAHQLTVKVFAGSIADPDPNLLNTDAVTALEIIEHLYPDVLEALPYNLFSYIKPKLAIFTTPNSEFNKLFKKLNTFRHPDHKFEATNITLRFPSYTVQFDGIGLGPTGSEDLGCCSQLAVFIRKDIICDNYISENIPCICKENICKSLDSSNCFCNCVNCLPKCSYGVCTYNTLSKNISGSEERSDYYKLIATVKYPYDNDTRTEEEKLLDELKYRMHILGSTNGIFYNLDKKRGEIPLDRMVYKTTVDFPSVVEVRSLLLKFNYEIEECLNQETERIETCVIYEPEMENSGSGSDTEASGYESDNNKYAGDDPQLSDWDENEVSWSTQANKADNEVLVSREGVKSQLGLEVGGSKKQQGALFDSGYQKSPTVPDESPQPVSSINEEAIAVDFKSLNNERPNRLSNILSVFDNFDKINELDAVRREKKFFNFTSNLPHREMMKKICQEIVKYPIAGPSRDPKRKSPKKSPSSDSDDSVEDVKSITTCILENSLNKIEFKDEERQRGNLIQELIQEVPLPQDEIIGPVLIVENGDLANNNRDLEGNNYPAGNEENPQNDNAIDNLELNNVNIDNNNEVVEAAPDEEAQAVEEVHDDNVDVEPPVDIEVAWSSREALFDVNSQVDLLEDFDMDAAIVNGLVIPGILPPEESGFPNWLLQIFEEGEPVGAEDDLHDEPHFYCQGDGLEESRTEDSLVVVGQPMNMVDQDGSIASTEPEE</sequence>
<dbReference type="EC" id="2.1.1.386" evidence="11"/>
<dbReference type="GO" id="GO:0005634">
    <property type="term" value="C:nucleus"/>
    <property type="evidence" value="ECO:0007669"/>
    <property type="project" value="TreeGrafter"/>
</dbReference>
<dbReference type="STRING" id="1661398.A0A482WCG7"/>
<gene>
    <name evidence="14" type="ORF">BDFB_005918</name>
</gene>
<dbReference type="PANTHER" id="PTHR21404:SF3">
    <property type="entry name" value="SMALL RNA 2'-O-METHYLTRANSFERASE"/>
    <property type="match status" value="1"/>
</dbReference>
<accession>A0A482WCG7</accession>
<dbReference type="GO" id="GO:0030422">
    <property type="term" value="P:siRNA processing"/>
    <property type="evidence" value="ECO:0007669"/>
    <property type="project" value="TreeGrafter"/>
</dbReference>
<keyword evidence="4" id="KW-0489">Methyltransferase</keyword>